<dbReference type="GO" id="GO:0043565">
    <property type="term" value="F:sequence-specific DNA binding"/>
    <property type="evidence" value="ECO:0007669"/>
    <property type="project" value="InterPro"/>
</dbReference>
<keyword evidence="2" id="KW-0238">DNA-binding</keyword>
<evidence type="ECO:0000256" key="2">
    <source>
        <dbReference type="ARBA" id="ARBA00023125"/>
    </source>
</evidence>
<dbReference type="Proteomes" id="UP000239388">
    <property type="component" value="Unassembled WGS sequence"/>
</dbReference>
<accession>A0A2S8FU42</accession>
<dbReference type="PROSITE" id="PS01124">
    <property type="entry name" value="HTH_ARAC_FAMILY_2"/>
    <property type="match status" value="1"/>
</dbReference>
<dbReference type="PANTHER" id="PTHR43280:SF28">
    <property type="entry name" value="HTH-TYPE TRANSCRIPTIONAL ACTIVATOR RHAS"/>
    <property type="match status" value="1"/>
</dbReference>
<reference evidence="5 6" key="1">
    <citation type="submission" date="2018-02" db="EMBL/GenBank/DDBJ databases">
        <title>Comparative genomes isolates from brazilian mangrove.</title>
        <authorList>
            <person name="Araujo J.E."/>
            <person name="Taketani R.G."/>
            <person name="Silva M.C.P."/>
            <person name="Loureco M.V."/>
            <person name="Andreote F.D."/>
        </authorList>
    </citation>
    <scope>NUCLEOTIDE SEQUENCE [LARGE SCALE GENOMIC DNA]</scope>
    <source>
        <strain evidence="5 6">NAP PRIS-MGV</strain>
    </source>
</reference>
<organism evidence="5 6">
    <name type="scientific">Blastopirellula marina</name>
    <dbReference type="NCBI Taxonomy" id="124"/>
    <lineage>
        <taxon>Bacteria</taxon>
        <taxon>Pseudomonadati</taxon>
        <taxon>Planctomycetota</taxon>
        <taxon>Planctomycetia</taxon>
        <taxon>Pirellulales</taxon>
        <taxon>Pirellulaceae</taxon>
        <taxon>Blastopirellula</taxon>
    </lineage>
</organism>
<proteinExistence type="predicted"/>
<dbReference type="PRINTS" id="PR00032">
    <property type="entry name" value="HTHARAC"/>
</dbReference>
<dbReference type="PANTHER" id="PTHR43280">
    <property type="entry name" value="ARAC-FAMILY TRANSCRIPTIONAL REGULATOR"/>
    <property type="match status" value="1"/>
</dbReference>
<keyword evidence="3" id="KW-0804">Transcription</keyword>
<evidence type="ECO:0000313" key="5">
    <source>
        <dbReference type="EMBL" id="PQO35364.1"/>
    </source>
</evidence>
<name>A0A2S8FU42_9BACT</name>
<dbReference type="AlphaFoldDB" id="A0A2S8FU42"/>
<dbReference type="Pfam" id="PF12833">
    <property type="entry name" value="HTH_18"/>
    <property type="match status" value="1"/>
</dbReference>
<evidence type="ECO:0000256" key="3">
    <source>
        <dbReference type="ARBA" id="ARBA00023163"/>
    </source>
</evidence>
<protein>
    <submittedName>
        <fullName evidence="5">AraC family transcriptional regulator</fullName>
    </submittedName>
</protein>
<dbReference type="Gene3D" id="1.10.10.60">
    <property type="entry name" value="Homeodomain-like"/>
    <property type="match status" value="2"/>
</dbReference>
<evidence type="ECO:0000259" key="4">
    <source>
        <dbReference type="PROSITE" id="PS01124"/>
    </source>
</evidence>
<dbReference type="InterPro" id="IPR035965">
    <property type="entry name" value="PAS-like_dom_sf"/>
</dbReference>
<dbReference type="EMBL" id="PUIB01000015">
    <property type="protein sequence ID" value="PQO35364.1"/>
    <property type="molecule type" value="Genomic_DNA"/>
</dbReference>
<dbReference type="InterPro" id="IPR020449">
    <property type="entry name" value="Tscrpt_reg_AraC-type_HTH"/>
</dbReference>
<dbReference type="Gene3D" id="3.30.450.20">
    <property type="entry name" value="PAS domain"/>
    <property type="match status" value="1"/>
</dbReference>
<gene>
    <name evidence="5" type="ORF">C5Y98_13430</name>
</gene>
<evidence type="ECO:0000313" key="6">
    <source>
        <dbReference type="Proteomes" id="UP000239388"/>
    </source>
</evidence>
<dbReference type="GO" id="GO:0003700">
    <property type="term" value="F:DNA-binding transcription factor activity"/>
    <property type="evidence" value="ECO:0007669"/>
    <property type="project" value="InterPro"/>
</dbReference>
<keyword evidence="1" id="KW-0805">Transcription regulation</keyword>
<comment type="caution">
    <text evidence="5">The sequence shown here is derived from an EMBL/GenBank/DDBJ whole genome shotgun (WGS) entry which is preliminary data.</text>
</comment>
<dbReference type="OrthoDB" id="273555at2"/>
<dbReference type="SUPFAM" id="SSF55785">
    <property type="entry name" value="PYP-like sensor domain (PAS domain)"/>
    <property type="match status" value="1"/>
</dbReference>
<feature type="domain" description="HTH araC/xylS-type" evidence="4">
    <location>
        <begin position="146"/>
        <end position="244"/>
    </location>
</feature>
<evidence type="ECO:0000256" key="1">
    <source>
        <dbReference type="ARBA" id="ARBA00023015"/>
    </source>
</evidence>
<sequence>MTTDLQRQFFEQMGVRHQLQGLCDALPDVFFFTKNRNGQMIWANQHLIRRIGAVSEKELIGAYDHEFLPTEVVEKYRADDCYVMETGEQIINRVEVFYDEAKILDWHVTSKMPVYNEDGSEIIGVAGVMRSCKGGESWSVSASELHDLVGYLRTPDGAKATVEELAERAQLSTRQLNRKFHAAFGMSARDFRIRTRLNAAAADLASTDRSICQIALEHEFSDQSTFSRQFRKHLGITPLEYRRNYQQGAADGPV</sequence>
<dbReference type="SMART" id="SM00342">
    <property type="entry name" value="HTH_ARAC"/>
    <property type="match status" value="1"/>
</dbReference>
<dbReference type="SUPFAM" id="SSF46689">
    <property type="entry name" value="Homeodomain-like"/>
    <property type="match status" value="2"/>
</dbReference>
<dbReference type="RefSeq" id="WP_105354788.1">
    <property type="nucleotide sequence ID" value="NZ_PUIB01000015.1"/>
</dbReference>
<dbReference type="InterPro" id="IPR013656">
    <property type="entry name" value="PAS_4"/>
</dbReference>
<dbReference type="InterPro" id="IPR009057">
    <property type="entry name" value="Homeodomain-like_sf"/>
</dbReference>
<dbReference type="InterPro" id="IPR018060">
    <property type="entry name" value="HTH_AraC"/>
</dbReference>
<dbReference type="Pfam" id="PF08448">
    <property type="entry name" value="PAS_4"/>
    <property type="match status" value="1"/>
</dbReference>